<evidence type="ECO:0000313" key="2">
    <source>
        <dbReference type="EMBL" id="GIE41444.1"/>
    </source>
</evidence>
<keyword evidence="3" id="KW-0223">Dioxygenase</keyword>
<sequence length="118" mass="12665">MINGGHVILYSRDAEADRTFFRDVLGYPHVDAGGGWLIFKAPPGELAVHPTDGTPAQEFYLMCDDLAATMAELGERGVEFTGPATDQGWGLLTGIRLPGGGQLGLYEPRHPIAHALPH</sequence>
<dbReference type="Proteomes" id="UP000590511">
    <property type="component" value="Unassembled WGS sequence"/>
</dbReference>
<reference evidence="2 5" key="2">
    <citation type="submission" date="2021-01" db="EMBL/GenBank/DDBJ databases">
        <title>Whole genome shotgun sequence of Actinoplanes lobatus NBRC 12513.</title>
        <authorList>
            <person name="Komaki H."/>
            <person name="Tamura T."/>
        </authorList>
    </citation>
    <scope>NUCLEOTIDE SEQUENCE [LARGE SCALE GENOMIC DNA]</scope>
    <source>
        <strain evidence="2 5">NBRC 12513</strain>
    </source>
</reference>
<gene>
    <name evidence="2" type="ORF">Alo02nite_43420</name>
    <name evidence="3" type="ORF">BJ964_000397</name>
</gene>
<comment type="caution">
    <text evidence="3">The sequence shown here is derived from an EMBL/GenBank/DDBJ whole genome shotgun (WGS) entry which is preliminary data.</text>
</comment>
<dbReference type="SUPFAM" id="SSF54593">
    <property type="entry name" value="Glyoxalase/Bleomycin resistance protein/Dihydroxybiphenyl dioxygenase"/>
    <property type="match status" value="1"/>
</dbReference>
<dbReference type="GO" id="GO:0051213">
    <property type="term" value="F:dioxygenase activity"/>
    <property type="evidence" value="ECO:0007669"/>
    <property type="project" value="UniProtKB-KW"/>
</dbReference>
<evidence type="ECO:0000313" key="4">
    <source>
        <dbReference type="Proteomes" id="UP000590511"/>
    </source>
</evidence>
<dbReference type="GO" id="GO:0016829">
    <property type="term" value="F:lyase activity"/>
    <property type="evidence" value="ECO:0007669"/>
    <property type="project" value="UniProtKB-KW"/>
</dbReference>
<dbReference type="RefSeq" id="WP_188119056.1">
    <property type="nucleotide sequence ID" value="NZ_BOMP01000070.1"/>
</dbReference>
<keyword evidence="3" id="KW-0560">Oxidoreductase</keyword>
<dbReference type="EMBL" id="BOMP01000070">
    <property type="protein sequence ID" value="GIE41444.1"/>
    <property type="molecule type" value="Genomic_DNA"/>
</dbReference>
<proteinExistence type="predicted"/>
<protein>
    <submittedName>
        <fullName evidence="3">Catechol 2,3-dioxygenase-like lactoylglutathione lyase family enzyme</fullName>
    </submittedName>
</protein>
<organism evidence="3 4">
    <name type="scientific">Actinoplanes lobatus</name>
    <dbReference type="NCBI Taxonomy" id="113568"/>
    <lineage>
        <taxon>Bacteria</taxon>
        <taxon>Bacillati</taxon>
        <taxon>Actinomycetota</taxon>
        <taxon>Actinomycetes</taxon>
        <taxon>Micromonosporales</taxon>
        <taxon>Micromonosporaceae</taxon>
        <taxon>Actinoplanes</taxon>
    </lineage>
</organism>
<feature type="domain" description="VOC" evidence="1">
    <location>
        <begin position="3"/>
        <end position="108"/>
    </location>
</feature>
<dbReference type="InterPro" id="IPR004360">
    <property type="entry name" value="Glyas_Fos-R_dOase_dom"/>
</dbReference>
<dbReference type="EMBL" id="JACHNC010000001">
    <property type="protein sequence ID" value="MBB4746236.1"/>
    <property type="molecule type" value="Genomic_DNA"/>
</dbReference>
<name>A0A7W7MDH1_9ACTN</name>
<dbReference type="InterPro" id="IPR037523">
    <property type="entry name" value="VOC_core"/>
</dbReference>
<evidence type="ECO:0000313" key="5">
    <source>
        <dbReference type="Proteomes" id="UP000631312"/>
    </source>
</evidence>
<dbReference type="AlphaFoldDB" id="A0A7W7MDH1"/>
<evidence type="ECO:0000313" key="3">
    <source>
        <dbReference type="EMBL" id="MBB4746236.1"/>
    </source>
</evidence>
<dbReference type="Proteomes" id="UP000631312">
    <property type="component" value="Unassembled WGS sequence"/>
</dbReference>
<dbReference type="Gene3D" id="3.10.180.10">
    <property type="entry name" value="2,3-Dihydroxybiphenyl 1,2-Dioxygenase, domain 1"/>
    <property type="match status" value="1"/>
</dbReference>
<dbReference type="Pfam" id="PF00903">
    <property type="entry name" value="Glyoxalase"/>
    <property type="match status" value="1"/>
</dbReference>
<reference evidence="3 4" key="1">
    <citation type="submission" date="2020-08" db="EMBL/GenBank/DDBJ databases">
        <title>Sequencing the genomes of 1000 actinobacteria strains.</title>
        <authorList>
            <person name="Klenk H.-P."/>
        </authorList>
    </citation>
    <scope>NUCLEOTIDE SEQUENCE [LARGE SCALE GENOMIC DNA]</scope>
    <source>
        <strain evidence="3 4">DSM 43150</strain>
    </source>
</reference>
<dbReference type="InterPro" id="IPR029068">
    <property type="entry name" value="Glyas_Bleomycin-R_OHBP_Dase"/>
</dbReference>
<accession>A0A7W7MDH1</accession>
<keyword evidence="3" id="KW-0456">Lyase</keyword>
<evidence type="ECO:0000259" key="1">
    <source>
        <dbReference type="PROSITE" id="PS51819"/>
    </source>
</evidence>
<dbReference type="PROSITE" id="PS51819">
    <property type="entry name" value="VOC"/>
    <property type="match status" value="1"/>
</dbReference>
<keyword evidence="5" id="KW-1185">Reference proteome</keyword>